<dbReference type="VEuPathDB" id="VectorBase:ACHR014353"/>
<dbReference type="EnsemblMetazoa" id="ACHR014353-RA">
    <property type="protein sequence ID" value="ACHR014353-PA"/>
    <property type="gene ID" value="ACHR014353"/>
</dbReference>
<keyword evidence="3" id="KW-1185">Reference proteome</keyword>
<evidence type="ECO:0000313" key="2">
    <source>
        <dbReference type="EnsemblMetazoa" id="ACHR014353-PA"/>
    </source>
</evidence>
<evidence type="ECO:0000313" key="3">
    <source>
        <dbReference type="Proteomes" id="UP000075881"/>
    </source>
</evidence>
<accession>A0A182KIU3</accession>
<feature type="region of interest" description="Disordered" evidence="1">
    <location>
        <begin position="24"/>
        <end position="60"/>
    </location>
</feature>
<reference evidence="2" key="2">
    <citation type="submission" date="2020-05" db="UniProtKB">
        <authorList>
            <consortium name="EnsemblMetazoa"/>
        </authorList>
    </citation>
    <scope>IDENTIFICATION</scope>
    <source>
        <strain evidence="2">ACHKN1017</strain>
    </source>
</reference>
<name>A0A182KIU3_9DIPT</name>
<dbReference type="Proteomes" id="UP000075881">
    <property type="component" value="Unassembled WGS sequence"/>
</dbReference>
<sequence length="60" mass="6134">MLRTFFSISFMSVSSSHGFTSRMIELSSSSSDPNRSTSSSSSPPAGAAAVGFPPATCGRA</sequence>
<protein>
    <submittedName>
        <fullName evidence="2">Uncharacterized protein</fullName>
    </submittedName>
</protein>
<reference evidence="3" key="1">
    <citation type="submission" date="2013-03" db="EMBL/GenBank/DDBJ databases">
        <title>The Genome Sequence of Anopheles christyi ACHKN1017.</title>
        <authorList>
            <consortium name="The Broad Institute Genomics Platform"/>
            <person name="Neafsey D.E."/>
            <person name="Besansky N."/>
            <person name="Walker B."/>
            <person name="Young S.K."/>
            <person name="Zeng Q."/>
            <person name="Gargeya S."/>
            <person name="Fitzgerald M."/>
            <person name="Haas B."/>
            <person name="Abouelleil A."/>
            <person name="Allen A.W."/>
            <person name="Alvarado L."/>
            <person name="Arachchi H.M."/>
            <person name="Berlin A.M."/>
            <person name="Chapman S.B."/>
            <person name="Gainer-Dewar J."/>
            <person name="Goldberg J."/>
            <person name="Griggs A."/>
            <person name="Gujja S."/>
            <person name="Hansen M."/>
            <person name="Howarth C."/>
            <person name="Imamovic A."/>
            <person name="Ireland A."/>
            <person name="Larimer J."/>
            <person name="McCowan C."/>
            <person name="Murphy C."/>
            <person name="Pearson M."/>
            <person name="Poon T.W."/>
            <person name="Priest M."/>
            <person name="Roberts A."/>
            <person name="Saif S."/>
            <person name="Shea T."/>
            <person name="Sisk P."/>
            <person name="Sykes S."/>
            <person name="Wortman J."/>
            <person name="Nusbaum C."/>
            <person name="Birren B."/>
        </authorList>
    </citation>
    <scope>NUCLEOTIDE SEQUENCE [LARGE SCALE GENOMIC DNA]</scope>
    <source>
        <strain evidence="3">ACHKN1017</strain>
    </source>
</reference>
<dbReference type="AlphaFoldDB" id="A0A182KIU3"/>
<organism evidence="2 3">
    <name type="scientific">Anopheles christyi</name>
    <dbReference type="NCBI Taxonomy" id="43041"/>
    <lineage>
        <taxon>Eukaryota</taxon>
        <taxon>Metazoa</taxon>
        <taxon>Ecdysozoa</taxon>
        <taxon>Arthropoda</taxon>
        <taxon>Hexapoda</taxon>
        <taxon>Insecta</taxon>
        <taxon>Pterygota</taxon>
        <taxon>Neoptera</taxon>
        <taxon>Endopterygota</taxon>
        <taxon>Diptera</taxon>
        <taxon>Nematocera</taxon>
        <taxon>Culicoidea</taxon>
        <taxon>Culicidae</taxon>
        <taxon>Anophelinae</taxon>
        <taxon>Anopheles</taxon>
    </lineage>
</organism>
<evidence type="ECO:0000256" key="1">
    <source>
        <dbReference type="SAM" id="MobiDB-lite"/>
    </source>
</evidence>
<proteinExistence type="predicted"/>